<comment type="caution">
    <text evidence="7">The sequence shown here is derived from an EMBL/GenBank/DDBJ whole genome shotgun (WGS) entry which is preliminary data.</text>
</comment>
<sequence>MDDATRITSVDDVPDVGSHLFTVREADGSAEEVVLVRSADCDTVTGGTVDETTAVLAWKNYCQHETDQRLDRGTGVAMRDGELVCPKHGSFFDACSGYCDNGKAKGSTLAPVAVSVADGDVYLTDDDLTYLHAGGIEAGDATTDDDDDDMPGSTSHLSF</sequence>
<dbReference type="GO" id="GO:0046872">
    <property type="term" value="F:metal ion binding"/>
    <property type="evidence" value="ECO:0007669"/>
    <property type="project" value="UniProtKB-KW"/>
</dbReference>
<dbReference type="Proteomes" id="UP000451471">
    <property type="component" value="Unassembled WGS sequence"/>
</dbReference>
<name>A0A6B0GNP0_9EURY</name>
<dbReference type="RefSeq" id="WP_158206063.1">
    <property type="nucleotide sequence ID" value="NZ_WSZK01000035.1"/>
</dbReference>
<accession>A0A6B0GNP0</accession>
<reference evidence="7 8" key="1">
    <citation type="submission" date="2019-12" db="EMBL/GenBank/DDBJ databases">
        <title>Halocatena pleomorpha gen. nov. sp. nov., an extremely halophilic archaeon of family Halobacteriaceae isolated from saltpan soil.</title>
        <authorList>
            <person name="Pal Y."/>
            <person name="Verma A."/>
            <person name="Krishnamurthi S."/>
            <person name="Kumar P."/>
        </authorList>
    </citation>
    <scope>NUCLEOTIDE SEQUENCE [LARGE SCALE GENOMIC DNA]</scope>
    <source>
        <strain evidence="7 8">JCM 16495</strain>
    </source>
</reference>
<proteinExistence type="predicted"/>
<evidence type="ECO:0000313" key="7">
    <source>
        <dbReference type="EMBL" id="MWG36404.1"/>
    </source>
</evidence>
<keyword evidence="2" id="KW-0479">Metal-binding</keyword>
<dbReference type="InterPro" id="IPR017941">
    <property type="entry name" value="Rieske_2Fe-2S"/>
</dbReference>
<feature type="region of interest" description="Disordered" evidence="5">
    <location>
        <begin position="137"/>
        <end position="159"/>
    </location>
</feature>
<keyword evidence="3" id="KW-0408">Iron</keyword>
<evidence type="ECO:0000256" key="3">
    <source>
        <dbReference type="ARBA" id="ARBA00023004"/>
    </source>
</evidence>
<protein>
    <submittedName>
        <fullName evidence="7">Rieske 2Fe-2S domain-containing protein</fullName>
    </submittedName>
</protein>
<dbReference type="PROSITE" id="PS51296">
    <property type="entry name" value="RIESKE"/>
    <property type="match status" value="1"/>
</dbReference>
<dbReference type="GO" id="GO:0051537">
    <property type="term" value="F:2 iron, 2 sulfur cluster binding"/>
    <property type="evidence" value="ECO:0007669"/>
    <property type="project" value="UniProtKB-KW"/>
</dbReference>
<dbReference type="AlphaFoldDB" id="A0A6B0GNP0"/>
<evidence type="ECO:0000256" key="4">
    <source>
        <dbReference type="ARBA" id="ARBA00023014"/>
    </source>
</evidence>
<organism evidence="7 8">
    <name type="scientific">Halomarina oriensis</name>
    <dbReference type="NCBI Taxonomy" id="671145"/>
    <lineage>
        <taxon>Archaea</taxon>
        <taxon>Methanobacteriati</taxon>
        <taxon>Methanobacteriota</taxon>
        <taxon>Stenosarchaea group</taxon>
        <taxon>Halobacteria</taxon>
        <taxon>Halobacteriales</taxon>
        <taxon>Natronomonadaceae</taxon>
        <taxon>Halomarina</taxon>
    </lineage>
</organism>
<evidence type="ECO:0000259" key="6">
    <source>
        <dbReference type="PROSITE" id="PS51296"/>
    </source>
</evidence>
<dbReference type="InterPro" id="IPR036922">
    <property type="entry name" value="Rieske_2Fe-2S_sf"/>
</dbReference>
<keyword evidence="8" id="KW-1185">Reference proteome</keyword>
<keyword evidence="4" id="KW-0411">Iron-sulfur</keyword>
<dbReference type="Pfam" id="PF00355">
    <property type="entry name" value="Rieske"/>
    <property type="match status" value="1"/>
</dbReference>
<gene>
    <name evidence="7" type="ORF">GQS65_18265</name>
</gene>
<evidence type="ECO:0000256" key="1">
    <source>
        <dbReference type="ARBA" id="ARBA00022714"/>
    </source>
</evidence>
<dbReference type="EMBL" id="WSZK01000035">
    <property type="protein sequence ID" value="MWG36404.1"/>
    <property type="molecule type" value="Genomic_DNA"/>
</dbReference>
<evidence type="ECO:0000256" key="5">
    <source>
        <dbReference type="SAM" id="MobiDB-lite"/>
    </source>
</evidence>
<evidence type="ECO:0000256" key="2">
    <source>
        <dbReference type="ARBA" id="ARBA00022723"/>
    </source>
</evidence>
<evidence type="ECO:0000313" key="8">
    <source>
        <dbReference type="Proteomes" id="UP000451471"/>
    </source>
</evidence>
<feature type="domain" description="Rieske" evidence="6">
    <location>
        <begin position="20"/>
        <end position="123"/>
    </location>
</feature>
<keyword evidence="1" id="KW-0001">2Fe-2S</keyword>
<dbReference type="Gene3D" id="2.102.10.10">
    <property type="entry name" value="Rieske [2Fe-2S] iron-sulphur domain"/>
    <property type="match status" value="1"/>
</dbReference>
<dbReference type="SUPFAM" id="SSF50022">
    <property type="entry name" value="ISP domain"/>
    <property type="match status" value="1"/>
</dbReference>
<dbReference type="OrthoDB" id="250454at2157"/>